<organism evidence="3 4">
    <name type="scientific">Pseudomonas protegens</name>
    <dbReference type="NCBI Taxonomy" id="380021"/>
    <lineage>
        <taxon>Bacteria</taxon>
        <taxon>Pseudomonadati</taxon>
        <taxon>Pseudomonadota</taxon>
        <taxon>Gammaproteobacteria</taxon>
        <taxon>Pseudomonadales</taxon>
        <taxon>Pseudomonadaceae</taxon>
        <taxon>Pseudomonas</taxon>
    </lineage>
</organism>
<feature type="region of interest" description="Disordered" evidence="2">
    <location>
        <begin position="133"/>
        <end position="156"/>
    </location>
</feature>
<reference evidence="3 4" key="1">
    <citation type="submission" date="2018-06" db="EMBL/GenBank/DDBJ databases">
        <title>Pseudomonas diversity within urban Lake Michigan freshwaters.</title>
        <authorList>
            <person name="Batrich M."/>
            <person name="Hatzopoulos T."/>
            <person name="Putonti C."/>
        </authorList>
    </citation>
    <scope>NUCLEOTIDE SEQUENCE [LARGE SCALE GENOMIC DNA]</scope>
    <source>
        <strain evidence="3 4">MB-090624</strain>
    </source>
</reference>
<evidence type="ECO:0000256" key="1">
    <source>
        <dbReference type="SAM" id="Coils"/>
    </source>
</evidence>
<feature type="region of interest" description="Disordered" evidence="2">
    <location>
        <begin position="1"/>
        <end position="22"/>
    </location>
</feature>
<dbReference type="Proteomes" id="UP000248188">
    <property type="component" value="Unassembled WGS sequence"/>
</dbReference>
<dbReference type="AlphaFoldDB" id="A0A9Q6N7H7"/>
<keyword evidence="1" id="KW-0175">Coiled coil</keyword>
<gene>
    <name evidence="3" type="ORF">DMX08_16395</name>
</gene>
<name>A0A9Q6N7H7_9PSED</name>
<proteinExistence type="predicted"/>
<accession>A0A9Q6N7H7</accession>
<feature type="compositionally biased region" description="Basic and acidic residues" evidence="2">
    <location>
        <begin position="1"/>
        <end position="11"/>
    </location>
</feature>
<dbReference type="RefSeq" id="WP_110652474.1">
    <property type="nucleotide sequence ID" value="NZ_QJRN01000010.1"/>
</dbReference>
<comment type="caution">
    <text evidence="3">The sequence shown here is derived from an EMBL/GenBank/DDBJ whole genome shotgun (WGS) entry which is preliminary data.</text>
</comment>
<evidence type="ECO:0000256" key="2">
    <source>
        <dbReference type="SAM" id="MobiDB-lite"/>
    </source>
</evidence>
<evidence type="ECO:0000313" key="4">
    <source>
        <dbReference type="Proteomes" id="UP000248188"/>
    </source>
</evidence>
<protein>
    <submittedName>
        <fullName evidence="3">Uncharacterized protein</fullName>
    </submittedName>
</protein>
<sequence length="156" mass="17356">MTTPENEKASGEPHTGQPTIFSEKIDDFLTALGANQNPEPAPEAPADPDEVDEIIDEIVEHQELLERIHANLDKKQRHIDDLSDDDTCYEGYGEELVRLEEASEQLLAAERLLSFKPDNAALNQARSLSEDAAGTLMEVKPKDLDDQDDDLSPYPE</sequence>
<feature type="coiled-coil region" evidence="1">
    <location>
        <begin position="51"/>
        <end position="109"/>
    </location>
</feature>
<evidence type="ECO:0000313" key="3">
    <source>
        <dbReference type="EMBL" id="PYC34846.1"/>
    </source>
</evidence>
<feature type="compositionally biased region" description="Acidic residues" evidence="2">
    <location>
        <begin position="145"/>
        <end position="156"/>
    </location>
</feature>
<dbReference type="EMBL" id="QJRN01000010">
    <property type="protein sequence ID" value="PYC34846.1"/>
    <property type="molecule type" value="Genomic_DNA"/>
</dbReference>